<organism evidence="2 3">
    <name type="scientific">Perca fluviatilis</name>
    <name type="common">European perch</name>
    <dbReference type="NCBI Taxonomy" id="8168"/>
    <lineage>
        <taxon>Eukaryota</taxon>
        <taxon>Metazoa</taxon>
        <taxon>Chordata</taxon>
        <taxon>Craniata</taxon>
        <taxon>Vertebrata</taxon>
        <taxon>Euteleostomi</taxon>
        <taxon>Actinopterygii</taxon>
        <taxon>Neopterygii</taxon>
        <taxon>Teleostei</taxon>
        <taxon>Neoteleostei</taxon>
        <taxon>Acanthomorphata</taxon>
        <taxon>Eupercaria</taxon>
        <taxon>Perciformes</taxon>
        <taxon>Percoidei</taxon>
        <taxon>Percidae</taxon>
        <taxon>Percinae</taxon>
        <taxon>Perca</taxon>
    </lineage>
</organism>
<accession>A0A6A5FC98</accession>
<dbReference type="EMBL" id="VHII01000005">
    <property type="protein sequence ID" value="KAF1390008.1"/>
    <property type="molecule type" value="Genomic_DNA"/>
</dbReference>
<keyword evidence="3" id="KW-1185">Reference proteome</keyword>
<reference evidence="2 3" key="1">
    <citation type="submission" date="2019-06" db="EMBL/GenBank/DDBJ databases">
        <title>A chromosome-scale genome assembly of the European perch, Perca fluviatilis.</title>
        <authorList>
            <person name="Roques C."/>
            <person name="Zahm M."/>
            <person name="Cabau C."/>
            <person name="Klopp C."/>
            <person name="Bouchez O."/>
            <person name="Donnadieu C."/>
            <person name="Kuhl H."/>
            <person name="Gislard M."/>
            <person name="Guendouz S."/>
            <person name="Journot L."/>
            <person name="Haffray P."/>
            <person name="Bestin A."/>
            <person name="Morvezen R."/>
            <person name="Feron R."/>
            <person name="Wen M."/>
            <person name="Jouanno E."/>
            <person name="Herpin A."/>
            <person name="Schartl M."/>
            <person name="Postlethwait J."/>
            <person name="Schaerlinger B."/>
            <person name="Chardard D."/>
            <person name="Lecocq T."/>
            <person name="Poncet C."/>
            <person name="Jaffrelo L."/>
            <person name="Lampietro C."/>
            <person name="Guiguen Y."/>
        </authorList>
    </citation>
    <scope>NUCLEOTIDE SEQUENCE [LARGE SCALE GENOMIC DNA]</scope>
    <source>
        <tissue evidence="2">Blood</tissue>
    </source>
</reference>
<proteinExistence type="predicted"/>
<evidence type="ECO:0000256" key="1">
    <source>
        <dbReference type="SAM" id="MobiDB-lite"/>
    </source>
</evidence>
<name>A0A6A5FC98_PERFL</name>
<feature type="region of interest" description="Disordered" evidence="1">
    <location>
        <begin position="1"/>
        <end position="23"/>
    </location>
</feature>
<dbReference type="AlphaFoldDB" id="A0A6A5FC98"/>
<evidence type="ECO:0000313" key="2">
    <source>
        <dbReference type="EMBL" id="KAF1390008.1"/>
    </source>
</evidence>
<protein>
    <submittedName>
        <fullName evidence="2">Uncharacterized protein</fullName>
    </submittedName>
</protein>
<sequence length="93" mass="10354">MPREAEAHPKLKKPEAEWGGGDGKECKVERKQVKVVRHGERKEGAYIGCPIWTRGHLRSLPACFGASAAQMYAFSLDPIVTHIAERNRVELTA</sequence>
<evidence type="ECO:0000313" key="3">
    <source>
        <dbReference type="Proteomes" id="UP000465112"/>
    </source>
</evidence>
<gene>
    <name evidence="2" type="ORF">PFLUV_G00053600</name>
</gene>
<dbReference type="Proteomes" id="UP000465112">
    <property type="component" value="Chromosome 5"/>
</dbReference>
<comment type="caution">
    <text evidence="2">The sequence shown here is derived from an EMBL/GenBank/DDBJ whole genome shotgun (WGS) entry which is preliminary data.</text>
</comment>